<organism evidence="5 6">
    <name type="scientific">Brachybacterium rhamnosum</name>
    <dbReference type="NCBI Taxonomy" id="173361"/>
    <lineage>
        <taxon>Bacteria</taxon>
        <taxon>Bacillati</taxon>
        <taxon>Actinomycetota</taxon>
        <taxon>Actinomycetes</taxon>
        <taxon>Micrococcales</taxon>
        <taxon>Dermabacteraceae</taxon>
        <taxon>Brachybacterium</taxon>
    </lineage>
</organism>
<dbReference type="PANTHER" id="PTHR42789">
    <property type="entry name" value="D-ISOMER SPECIFIC 2-HYDROXYACID DEHYDROGENASE FAMILY PROTEIN (AFU_ORTHOLOGUE AFUA_6G10090)"/>
    <property type="match status" value="1"/>
</dbReference>
<dbReference type="InterPro" id="IPR050857">
    <property type="entry name" value="D-2-hydroxyacid_DH"/>
</dbReference>
<evidence type="ECO:0000256" key="3">
    <source>
        <dbReference type="ARBA" id="ARBA00023027"/>
    </source>
</evidence>
<feature type="domain" description="D-isomer specific 2-hydroxyacid dehydrogenase NAD-binding" evidence="4">
    <location>
        <begin position="125"/>
        <end position="301"/>
    </location>
</feature>
<keyword evidence="2" id="KW-0560">Oxidoreductase</keyword>
<dbReference type="InterPro" id="IPR006140">
    <property type="entry name" value="D-isomer_DH_NAD-bd"/>
</dbReference>
<evidence type="ECO:0000313" key="6">
    <source>
        <dbReference type="Proteomes" id="UP001597280"/>
    </source>
</evidence>
<dbReference type="CDD" id="cd12167">
    <property type="entry name" value="2-Hacid_dh_8"/>
    <property type="match status" value="1"/>
</dbReference>
<dbReference type="InterPro" id="IPR036291">
    <property type="entry name" value="NAD(P)-bd_dom_sf"/>
</dbReference>
<dbReference type="SUPFAM" id="SSF51735">
    <property type="entry name" value="NAD(P)-binding Rossmann-fold domains"/>
    <property type="match status" value="1"/>
</dbReference>
<reference evidence="6" key="1">
    <citation type="journal article" date="2019" name="Int. J. Syst. Evol. Microbiol.">
        <title>The Global Catalogue of Microorganisms (GCM) 10K type strain sequencing project: providing services to taxonomists for standard genome sequencing and annotation.</title>
        <authorList>
            <consortium name="The Broad Institute Genomics Platform"/>
            <consortium name="The Broad Institute Genome Sequencing Center for Infectious Disease"/>
            <person name="Wu L."/>
            <person name="Ma J."/>
        </authorList>
    </citation>
    <scope>NUCLEOTIDE SEQUENCE [LARGE SCALE GENOMIC DNA]</scope>
    <source>
        <strain evidence="6">JCM 11650</strain>
    </source>
</reference>
<proteinExistence type="inferred from homology"/>
<dbReference type="Gene3D" id="3.40.50.720">
    <property type="entry name" value="NAD(P)-binding Rossmann-like Domain"/>
    <property type="match status" value="2"/>
</dbReference>
<comment type="similarity">
    <text evidence="1">Belongs to the D-isomer specific 2-hydroxyacid dehydrogenase family.</text>
</comment>
<name>A0ABW4Q237_9MICO</name>
<evidence type="ECO:0000259" key="4">
    <source>
        <dbReference type="Pfam" id="PF02826"/>
    </source>
</evidence>
<gene>
    <name evidence="5" type="ORF">ACFSDA_13180</name>
</gene>
<dbReference type="Pfam" id="PF02826">
    <property type="entry name" value="2-Hacid_dh_C"/>
    <property type="match status" value="1"/>
</dbReference>
<dbReference type="Proteomes" id="UP001597280">
    <property type="component" value="Unassembled WGS sequence"/>
</dbReference>
<sequence>MTDHASASRRSVGILLPEETFRRVFGQVDLQRLESHPALRLLADRPLRIDAQDAALLSEVEILVTGWGSPVLDAALLDEIPALRAIAHSAGTVRTLVTDEVYRRGIAVSSSASVNAIPVAEFTVALIVLGAKRAFWAAQRLREGAAEIDLEGSWPAVGIRSRTVGIIGASSVGRLVIERLRAFDLDVVLADPTLTPAQARELGVALVPLPELMERSDIISLHAPLLPSTSRMIDRELLRRMRPGTTFVNTARGELVDQDALADRLDDGDVTALLDVAEEEPLPLGSRLRTHPHAFLTPHIAGSVGTELGRLSAHAVDEVISFATTGTFAEEISASTFSLRA</sequence>
<dbReference type="EMBL" id="JBHUFL010000003">
    <property type="protein sequence ID" value="MFD1836020.1"/>
    <property type="molecule type" value="Genomic_DNA"/>
</dbReference>
<dbReference type="PANTHER" id="PTHR42789:SF1">
    <property type="entry name" value="D-ISOMER SPECIFIC 2-HYDROXYACID DEHYDROGENASE FAMILY PROTEIN (AFU_ORTHOLOGUE AFUA_6G10090)"/>
    <property type="match status" value="1"/>
</dbReference>
<evidence type="ECO:0000256" key="1">
    <source>
        <dbReference type="ARBA" id="ARBA00005854"/>
    </source>
</evidence>
<keyword evidence="6" id="KW-1185">Reference proteome</keyword>
<protein>
    <submittedName>
        <fullName evidence="5">Hydroxyacid dehydrogenase</fullName>
    </submittedName>
</protein>
<evidence type="ECO:0000256" key="2">
    <source>
        <dbReference type="ARBA" id="ARBA00023002"/>
    </source>
</evidence>
<dbReference type="RefSeq" id="WP_343905286.1">
    <property type="nucleotide sequence ID" value="NZ_BAAAIS010000003.1"/>
</dbReference>
<evidence type="ECO:0000313" key="5">
    <source>
        <dbReference type="EMBL" id="MFD1836020.1"/>
    </source>
</evidence>
<accession>A0ABW4Q237</accession>
<comment type="caution">
    <text evidence="5">The sequence shown here is derived from an EMBL/GenBank/DDBJ whole genome shotgun (WGS) entry which is preliminary data.</text>
</comment>
<dbReference type="SUPFAM" id="SSF52283">
    <property type="entry name" value="Formate/glycerate dehydrogenase catalytic domain-like"/>
    <property type="match status" value="1"/>
</dbReference>
<keyword evidence="3" id="KW-0520">NAD</keyword>